<evidence type="ECO:0000256" key="3">
    <source>
        <dbReference type="ARBA" id="ARBA00022821"/>
    </source>
</evidence>
<dbReference type="PROSITE" id="PS01009">
    <property type="entry name" value="CRISP_1"/>
    <property type="match status" value="1"/>
</dbReference>
<keyword evidence="2 6" id="KW-0732">Signal</keyword>
<evidence type="ECO:0000313" key="9">
    <source>
        <dbReference type="Proteomes" id="UP001558713"/>
    </source>
</evidence>
<dbReference type="Gene3D" id="3.40.33.10">
    <property type="entry name" value="CAP"/>
    <property type="match status" value="1"/>
</dbReference>
<dbReference type="SMART" id="SM00198">
    <property type="entry name" value="SCP"/>
    <property type="match status" value="1"/>
</dbReference>
<dbReference type="PRINTS" id="PR00837">
    <property type="entry name" value="V5TPXLIKE"/>
</dbReference>
<evidence type="ECO:0000259" key="7">
    <source>
        <dbReference type="SMART" id="SM00198"/>
    </source>
</evidence>
<dbReference type="AlphaFoldDB" id="A0ABD1C5S8"/>
<feature type="domain" description="SCP" evidence="7">
    <location>
        <begin position="28"/>
        <end position="157"/>
    </location>
</feature>
<proteinExistence type="inferred from homology"/>
<reference evidence="8 9" key="1">
    <citation type="submission" date="2024-04" db="EMBL/GenBank/DDBJ databases">
        <title>Genome assembly C_amara_ONT_v2.</title>
        <authorList>
            <person name="Yant L."/>
            <person name="Moore C."/>
            <person name="Slenker M."/>
        </authorList>
    </citation>
    <scope>NUCLEOTIDE SEQUENCE [LARGE SCALE GENOMIC DNA]</scope>
    <source>
        <tissue evidence="8">Leaf</tissue>
    </source>
</reference>
<dbReference type="SUPFAM" id="SSF55797">
    <property type="entry name" value="PR-1-like"/>
    <property type="match status" value="1"/>
</dbReference>
<evidence type="ECO:0000256" key="2">
    <source>
        <dbReference type="ARBA" id="ARBA00022729"/>
    </source>
</evidence>
<dbReference type="InterPro" id="IPR001283">
    <property type="entry name" value="CRISP-related"/>
</dbReference>
<evidence type="ECO:0000256" key="1">
    <source>
        <dbReference type="ARBA" id="ARBA00009923"/>
    </source>
</evidence>
<evidence type="ECO:0000256" key="5">
    <source>
        <dbReference type="ARBA" id="ARBA00073092"/>
    </source>
</evidence>
<name>A0ABD1C5S8_CARAN</name>
<keyword evidence="3" id="KW-0611">Plant defense</keyword>
<accession>A0ABD1C5S8</accession>
<comment type="caution">
    <text evidence="8">The sequence shown here is derived from an EMBL/GenBank/DDBJ whole genome shotgun (WGS) entry which is preliminary data.</text>
</comment>
<dbReference type="Proteomes" id="UP001558713">
    <property type="component" value="Unassembled WGS sequence"/>
</dbReference>
<dbReference type="Pfam" id="PF00188">
    <property type="entry name" value="CAP"/>
    <property type="match status" value="1"/>
</dbReference>
<dbReference type="PROSITE" id="PS01010">
    <property type="entry name" value="CRISP_2"/>
    <property type="match status" value="1"/>
</dbReference>
<feature type="chain" id="PRO_5044798673" description="Pathogenesis-related protein 1" evidence="6">
    <location>
        <begin position="27"/>
        <end position="161"/>
    </location>
</feature>
<dbReference type="PANTHER" id="PTHR10334">
    <property type="entry name" value="CYSTEINE-RICH SECRETORY PROTEIN-RELATED"/>
    <property type="match status" value="1"/>
</dbReference>
<gene>
    <name evidence="8" type="ORF">V5N11_015613</name>
</gene>
<keyword evidence="9" id="KW-1185">Reference proteome</keyword>
<protein>
    <recommendedName>
        <fullName evidence="5">Pathogenesis-related protein 1</fullName>
    </recommendedName>
</protein>
<keyword evidence="4" id="KW-1015">Disulfide bond</keyword>
<dbReference type="InterPro" id="IPR035940">
    <property type="entry name" value="CAP_sf"/>
</dbReference>
<dbReference type="GO" id="GO:0098542">
    <property type="term" value="P:defense response to other organism"/>
    <property type="evidence" value="ECO:0007669"/>
    <property type="project" value="UniProtKB-ARBA"/>
</dbReference>
<dbReference type="InterPro" id="IPR018244">
    <property type="entry name" value="Allrgn_V5/Tpx1_CS"/>
</dbReference>
<dbReference type="FunFam" id="3.40.33.10:FF:000006">
    <property type="entry name" value="Putative pathogenesis-related protein 1"/>
    <property type="match status" value="1"/>
</dbReference>
<comment type="similarity">
    <text evidence="1">Belongs to the CRISP family.</text>
</comment>
<dbReference type="EMBL" id="JBANAX010000046">
    <property type="protein sequence ID" value="KAL1224835.1"/>
    <property type="molecule type" value="Genomic_DNA"/>
</dbReference>
<evidence type="ECO:0000256" key="4">
    <source>
        <dbReference type="ARBA" id="ARBA00023157"/>
    </source>
</evidence>
<evidence type="ECO:0000256" key="6">
    <source>
        <dbReference type="SAM" id="SignalP"/>
    </source>
</evidence>
<dbReference type="InterPro" id="IPR014044">
    <property type="entry name" value="CAP_dom"/>
</dbReference>
<organism evidence="8 9">
    <name type="scientific">Cardamine amara subsp. amara</name>
    <dbReference type="NCBI Taxonomy" id="228776"/>
    <lineage>
        <taxon>Eukaryota</taxon>
        <taxon>Viridiplantae</taxon>
        <taxon>Streptophyta</taxon>
        <taxon>Embryophyta</taxon>
        <taxon>Tracheophyta</taxon>
        <taxon>Spermatophyta</taxon>
        <taxon>Magnoliopsida</taxon>
        <taxon>eudicotyledons</taxon>
        <taxon>Gunneridae</taxon>
        <taxon>Pentapetalae</taxon>
        <taxon>rosids</taxon>
        <taxon>malvids</taxon>
        <taxon>Brassicales</taxon>
        <taxon>Brassicaceae</taxon>
        <taxon>Cardamineae</taxon>
        <taxon>Cardamine</taxon>
    </lineage>
</organism>
<evidence type="ECO:0000313" key="8">
    <source>
        <dbReference type="EMBL" id="KAL1224835.1"/>
    </source>
</evidence>
<sequence>MNGINYSRFLVVLAALVGALILPTKAQDSPKDYLGAHNKVRAAVGVGPLQWNERVAALVRSYADQRRGDCRLIHSGGPYGENLAWGSGDLSGVSAVNLWVNEKANYNYASNTCNGVCGHYTQVVWRNSVRLGCAKVRCNSSGTIIFCNYDPPGNYVNQRPY</sequence>
<feature type="signal peptide" evidence="6">
    <location>
        <begin position="1"/>
        <end position="26"/>
    </location>
</feature>
<dbReference type="CDD" id="cd05381">
    <property type="entry name" value="CAP_PR-1"/>
    <property type="match status" value="1"/>
</dbReference>